<dbReference type="Proteomes" id="UP000035579">
    <property type="component" value="Chromosome"/>
</dbReference>
<organism evidence="2 3">
    <name type="scientific">Archangium gephyra</name>
    <dbReference type="NCBI Taxonomy" id="48"/>
    <lineage>
        <taxon>Bacteria</taxon>
        <taxon>Pseudomonadati</taxon>
        <taxon>Myxococcota</taxon>
        <taxon>Myxococcia</taxon>
        <taxon>Myxococcales</taxon>
        <taxon>Cystobacterineae</taxon>
        <taxon>Archangiaceae</taxon>
        <taxon>Archangium</taxon>
    </lineage>
</organism>
<proteinExistence type="predicted"/>
<evidence type="ECO:0000313" key="2">
    <source>
        <dbReference type="EMBL" id="AKI99841.1"/>
    </source>
</evidence>
<evidence type="ECO:0000256" key="1">
    <source>
        <dbReference type="SAM" id="MobiDB-lite"/>
    </source>
</evidence>
<accession>A0AAC8Q2U3</accession>
<feature type="region of interest" description="Disordered" evidence="1">
    <location>
        <begin position="1"/>
        <end position="39"/>
    </location>
</feature>
<evidence type="ECO:0000313" key="3">
    <source>
        <dbReference type="Proteomes" id="UP000035579"/>
    </source>
</evidence>
<gene>
    <name evidence="2" type="ORF">AA314_01468</name>
</gene>
<reference evidence="2 3" key="1">
    <citation type="submission" date="2015-05" db="EMBL/GenBank/DDBJ databases">
        <title>Genome assembly of Archangium gephyra DSM 2261.</title>
        <authorList>
            <person name="Sharma G."/>
            <person name="Subramanian S."/>
        </authorList>
    </citation>
    <scope>NUCLEOTIDE SEQUENCE [LARGE SCALE GENOMIC DNA]</scope>
    <source>
        <strain evidence="2 3">DSM 2261</strain>
    </source>
</reference>
<dbReference type="AlphaFoldDB" id="A0AAC8Q2U3"/>
<dbReference type="EMBL" id="CP011509">
    <property type="protein sequence ID" value="AKI99841.1"/>
    <property type="molecule type" value="Genomic_DNA"/>
</dbReference>
<name>A0AAC8Q2U3_9BACT</name>
<dbReference type="KEGG" id="age:AA314_01468"/>
<protein>
    <submittedName>
        <fullName evidence="2">Uncharacterized protein</fullName>
    </submittedName>
</protein>
<sequence length="39" mass="4010">MSPVVFGQVSSGHRHLSGEKPTLGDSGGGVNPFVHGSYQ</sequence>